<keyword evidence="3" id="KW-1185">Reference proteome</keyword>
<dbReference type="InterPro" id="IPR013078">
    <property type="entry name" value="His_Pase_superF_clade-1"/>
</dbReference>
<name>A0ABT2JJ42_9PSEU</name>
<evidence type="ECO:0000256" key="1">
    <source>
        <dbReference type="ARBA" id="ARBA00022801"/>
    </source>
</evidence>
<keyword evidence="1" id="KW-0378">Hydrolase</keyword>
<dbReference type="PANTHER" id="PTHR20935:SF0">
    <property type="entry name" value="SERINE_THREONINE-PROTEIN PHOSPHATASE PGAM5, MITOCHONDRIAL"/>
    <property type="match status" value="1"/>
</dbReference>
<dbReference type="InterPro" id="IPR029033">
    <property type="entry name" value="His_PPase_superfam"/>
</dbReference>
<evidence type="ECO:0000313" key="3">
    <source>
        <dbReference type="Proteomes" id="UP001156441"/>
    </source>
</evidence>
<reference evidence="2 3" key="1">
    <citation type="submission" date="2021-02" db="EMBL/GenBank/DDBJ databases">
        <title>Actinophytocola xerophila sp. nov., isolated from soil of cotton cropping field.</title>
        <authorList>
            <person name="Huang R."/>
            <person name="Chen X."/>
            <person name="Ge X."/>
            <person name="Liu W."/>
        </authorList>
    </citation>
    <scope>NUCLEOTIDE SEQUENCE [LARGE SCALE GENOMIC DNA]</scope>
    <source>
        <strain evidence="2 3">S1-96</strain>
    </source>
</reference>
<accession>A0ABT2JJ42</accession>
<protein>
    <submittedName>
        <fullName evidence="2">Histidine phosphatase family protein</fullName>
    </submittedName>
</protein>
<proteinExistence type="predicted"/>
<dbReference type="Gene3D" id="3.40.50.1240">
    <property type="entry name" value="Phosphoglycerate mutase-like"/>
    <property type="match status" value="1"/>
</dbReference>
<dbReference type="SUPFAM" id="SSF53254">
    <property type="entry name" value="Phosphoglycerate mutase-like"/>
    <property type="match status" value="1"/>
</dbReference>
<dbReference type="EMBL" id="JAFFZE010000028">
    <property type="protein sequence ID" value="MCT2587806.1"/>
    <property type="molecule type" value="Genomic_DNA"/>
</dbReference>
<evidence type="ECO:0000313" key="2">
    <source>
        <dbReference type="EMBL" id="MCT2587806.1"/>
    </source>
</evidence>
<organism evidence="2 3">
    <name type="scientific">Actinophytocola gossypii</name>
    <dbReference type="NCBI Taxonomy" id="2812003"/>
    <lineage>
        <taxon>Bacteria</taxon>
        <taxon>Bacillati</taxon>
        <taxon>Actinomycetota</taxon>
        <taxon>Actinomycetes</taxon>
        <taxon>Pseudonocardiales</taxon>
        <taxon>Pseudonocardiaceae</taxon>
    </lineage>
</organism>
<comment type="caution">
    <text evidence="2">The sequence shown here is derived from an EMBL/GenBank/DDBJ whole genome shotgun (WGS) entry which is preliminary data.</text>
</comment>
<dbReference type="Pfam" id="PF00300">
    <property type="entry name" value="His_Phos_1"/>
    <property type="match status" value="1"/>
</dbReference>
<dbReference type="SMART" id="SM00855">
    <property type="entry name" value="PGAM"/>
    <property type="match status" value="1"/>
</dbReference>
<gene>
    <name evidence="2" type="ORF">JT362_32295</name>
</gene>
<dbReference type="RefSeq" id="WP_260195715.1">
    <property type="nucleotide sequence ID" value="NZ_JAFFZE010000028.1"/>
</dbReference>
<dbReference type="CDD" id="cd07067">
    <property type="entry name" value="HP_PGM_like"/>
    <property type="match status" value="1"/>
</dbReference>
<dbReference type="InterPro" id="IPR051021">
    <property type="entry name" value="Mito_Ser/Thr_phosphatase"/>
</dbReference>
<dbReference type="PANTHER" id="PTHR20935">
    <property type="entry name" value="PHOSPHOGLYCERATE MUTASE-RELATED"/>
    <property type="match status" value="1"/>
</dbReference>
<sequence length="220" mass="23414">MAAIYLLRHGQASFGAADYDVLSEVGELQAKALGDELRRREVRVHAVWSGTLRRQLATAAACLPAAGIDLEVGQDPRWNEYDHLGLVPEGQGDPADLAGSARRFQAQLDEALSRWLAGDERVGTSGTWAEFSGGAFAAVNDALAALPRGGTALVFTSAGLISAICARLLHLPPEGFLAMNRTMANASITKLVSGRSGVSLLSYNEHAHFEGAGRELLTYR</sequence>
<dbReference type="Proteomes" id="UP001156441">
    <property type="component" value="Unassembled WGS sequence"/>
</dbReference>